<dbReference type="GO" id="GO:0030246">
    <property type="term" value="F:carbohydrate binding"/>
    <property type="evidence" value="ECO:0007669"/>
    <property type="project" value="UniProtKB-ARBA"/>
</dbReference>
<evidence type="ECO:0000256" key="2">
    <source>
        <dbReference type="ARBA" id="ARBA00007639"/>
    </source>
</evidence>
<comment type="subcellular location">
    <subcellularLocation>
        <location evidence="1">Cell envelope</location>
    </subcellularLocation>
</comment>
<gene>
    <name evidence="6" type="primary">rbsB</name>
    <name evidence="6" type="ORF">CPRO_09860</name>
    <name evidence="7" type="ORF">SAMN02745151_02243</name>
</gene>
<reference evidence="8" key="2">
    <citation type="submission" date="2016-01" db="EMBL/GenBank/DDBJ databases">
        <authorList>
            <person name="Poehlein A."/>
            <person name="Schlien K."/>
            <person name="Gottschalk G."/>
            <person name="Buckel W."/>
            <person name="Daniel R."/>
        </authorList>
    </citation>
    <scope>NUCLEOTIDE SEQUENCE [LARGE SCALE GENOMIC DNA]</scope>
    <source>
        <strain evidence="8">X2</strain>
    </source>
</reference>
<dbReference type="PROSITE" id="PS51257">
    <property type="entry name" value="PROKAR_LIPOPROTEIN"/>
    <property type="match status" value="1"/>
</dbReference>
<dbReference type="EMBL" id="CP014223">
    <property type="protein sequence ID" value="AMJ40581.1"/>
    <property type="molecule type" value="Genomic_DNA"/>
</dbReference>
<proteinExistence type="inferred from homology"/>
<dbReference type="EMBL" id="FQUA01000010">
    <property type="protein sequence ID" value="SHE92496.1"/>
    <property type="molecule type" value="Genomic_DNA"/>
</dbReference>
<dbReference type="SUPFAM" id="SSF53822">
    <property type="entry name" value="Periplasmic binding protein-like I"/>
    <property type="match status" value="1"/>
</dbReference>
<reference evidence="6 8" key="1">
    <citation type="journal article" date="2016" name="Genome Announc.">
        <title>Complete Genome Sequence of the Amino Acid-Fermenting Clostridium propionicum X2 (DSM 1682).</title>
        <authorList>
            <person name="Poehlein A."/>
            <person name="Schlien K."/>
            <person name="Chowdhury N.P."/>
            <person name="Gottschalk G."/>
            <person name="Buckel W."/>
            <person name="Daniel R."/>
        </authorList>
    </citation>
    <scope>NUCLEOTIDE SEQUENCE [LARGE SCALE GENOMIC DNA]</scope>
    <source>
        <strain evidence="6 8">X2</strain>
    </source>
</reference>
<reference evidence="7" key="4">
    <citation type="submission" date="2016-11" db="EMBL/GenBank/DDBJ databases">
        <authorList>
            <person name="Varghese N."/>
            <person name="Submissions S."/>
        </authorList>
    </citation>
    <scope>NUCLEOTIDE SEQUENCE</scope>
    <source>
        <strain evidence="7">DSM 1682</strain>
    </source>
</reference>
<dbReference type="PANTHER" id="PTHR46847:SF1">
    <property type="entry name" value="D-ALLOSE-BINDING PERIPLASMIC PROTEIN-RELATED"/>
    <property type="match status" value="1"/>
</dbReference>
<dbReference type="Pfam" id="PF13407">
    <property type="entry name" value="Peripla_BP_4"/>
    <property type="match status" value="1"/>
</dbReference>
<dbReference type="Proteomes" id="UP000068026">
    <property type="component" value="Chromosome"/>
</dbReference>
<dbReference type="OrthoDB" id="9769871at2"/>
<evidence type="ECO:0000256" key="4">
    <source>
        <dbReference type="SAM" id="SignalP"/>
    </source>
</evidence>
<dbReference type="RefSeq" id="WP_066048490.1">
    <property type="nucleotide sequence ID" value="NZ_CP014223.1"/>
</dbReference>
<evidence type="ECO:0000313" key="9">
    <source>
        <dbReference type="Proteomes" id="UP000184204"/>
    </source>
</evidence>
<evidence type="ECO:0000313" key="8">
    <source>
        <dbReference type="Proteomes" id="UP000068026"/>
    </source>
</evidence>
<dbReference type="AlphaFoldDB" id="A0A0X1U6L5"/>
<protein>
    <submittedName>
        <fullName evidence="6">D-ribose-binding periplasmic protein</fullName>
    </submittedName>
    <submittedName>
        <fullName evidence="7">Monosaccharide ABC transporter substrate-binding protein, CUT2 family (TC 3.A.1.2.-)</fullName>
    </submittedName>
</protein>
<evidence type="ECO:0000313" key="6">
    <source>
        <dbReference type="EMBL" id="AMJ40581.1"/>
    </source>
</evidence>
<feature type="signal peptide" evidence="4">
    <location>
        <begin position="1"/>
        <end position="25"/>
    </location>
</feature>
<evidence type="ECO:0000259" key="5">
    <source>
        <dbReference type="Pfam" id="PF13407"/>
    </source>
</evidence>
<organism evidence="7 9">
    <name type="scientific">Anaerotignum propionicum DSM 1682</name>
    <dbReference type="NCBI Taxonomy" id="991789"/>
    <lineage>
        <taxon>Bacteria</taxon>
        <taxon>Bacillati</taxon>
        <taxon>Bacillota</taxon>
        <taxon>Clostridia</taxon>
        <taxon>Lachnospirales</taxon>
        <taxon>Anaerotignaceae</taxon>
        <taxon>Anaerotignum</taxon>
    </lineage>
</organism>
<dbReference type="InterPro" id="IPR025997">
    <property type="entry name" value="SBP_2_dom"/>
</dbReference>
<evidence type="ECO:0000256" key="3">
    <source>
        <dbReference type="ARBA" id="ARBA00022729"/>
    </source>
</evidence>
<evidence type="ECO:0000256" key="1">
    <source>
        <dbReference type="ARBA" id="ARBA00004196"/>
    </source>
</evidence>
<comment type="similarity">
    <text evidence="2">Belongs to the bacterial solute-binding protein 2 family.</text>
</comment>
<feature type="chain" id="PRO_5044547685" evidence="4">
    <location>
        <begin position="26"/>
        <end position="319"/>
    </location>
</feature>
<keyword evidence="3 4" id="KW-0732">Signal</keyword>
<dbReference type="InterPro" id="IPR028082">
    <property type="entry name" value="Peripla_BP_I"/>
</dbReference>
<feature type="domain" description="Periplasmic binding protein" evidence="5">
    <location>
        <begin position="42"/>
        <end position="297"/>
    </location>
</feature>
<name>A0A0X1U6L5_ANAPI</name>
<keyword evidence="8" id="KW-1185">Reference proteome</keyword>
<dbReference type="KEGG" id="cpro:CPRO_09860"/>
<dbReference type="Gene3D" id="3.40.50.2300">
    <property type="match status" value="2"/>
</dbReference>
<evidence type="ECO:0000313" key="7">
    <source>
        <dbReference type="EMBL" id="SHE92496.1"/>
    </source>
</evidence>
<sequence length="319" mass="33448">MKKFLSVLLSATLVLGLTACGSKPAAEKPAEGDSAKKELTLGFIVGSREHVFYNLIEEGIMTASKDLGFKAIVLDGELDSNVTSDHINNLVAQGVDAIALSCNDPGGTTPAMEAADKEGIPVFTFDCTSDVTDVVKCFVGTDNVEGGRLGGQETVRLAEAGKTVGIINFDEPQSCIDRRTGWEEVVKASDKKLNIIDIGNYEGDAAKAEQLMSDALSANKNDIAVVFAVGDPAATGALAAIKAAGADTKIIGFDGNPEAKAAILDAENGKYWVSEISQNPIEIGKQISQNMVDYLNNGSVAESKIMIAPYIITAENAAK</sequence>
<accession>A0A0X1U6L5</accession>
<dbReference type="PANTHER" id="PTHR46847">
    <property type="entry name" value="D-ALLOSE-BINDING PERIPLASMIC PROTEIN-RELATED"/>
    <property type="match status" value="1"/>
</dbReference>
<dbReference type="Proteomes" id="UP000184204">
    <property type="component" value="Unassembled WGS sequence"/>
</dbReference>
<dbReference type="GO" id="GO:0030313">
    <property type="term" value="C:cell envelope"/>
    <property type="evidence" value="ECO:0007669"/>
    <property type="project" value="UniProtKB-SubCell"/>
</dbReference>
<reference evidence="9" key="3">
    <citation type="submission" date="2016-11" db="EMBL/GenBank/DDBJ databases">
        <authorList>
            <person name="Jaros S."/>
            <person name="Januszkiewicz K."/>
            <person name="Wedrychowicz H."/>
        </authorList>
    </citation>
    <scope>NUCLEOTIDE SEQUENCE [LARGE SCALE GENOMIC DNA]</scope>
    <source>
        <strain evidence="9">DSM 1682</strain>
    </source>
</reference>